<evidence type="ECO:0000313" key="2">
    <source>
        <dbReference type="EMBL" id="KTB36683.1"/>
    </source>
</evidence>
<protein>
    <submittedName>
        <fullName evidence="2">Uncharacterized protein</fullName>
    </submittedName>
</protein>
<sequence>MASRKDFSPKVRQLIVSEGLSEVFPHEPTGFREAPGPPP</sequence>
<evidence type="ECO:0000313" key="3">
    <source>
        <dbReference type="Proteomes" id="UP000054988"/>
    </source>
</evidence>
<dbReference type="EMBL" id="LATX01001891">
    <property type="protein sequence ID" value="KTB36683.1"/>
    <property type="molecule type" value="Genomic_DNA"/>
</dbReference>
<proteinExistence type="predicted"/>
<dbReference type="AlphaFoldDB" id="A0A0W0FK38"/>
<comment type="caution">
    <text evidence="2">The sequence shown here is derived from an EMBL/GenBank/DDBJ whole genome shotgun (WGS) entry which is preliminary data.</text>
</comment>
<organism evidence="2 3">
    <name type="scientific">Moniliophthora roreri</name>
    <name type="common">Frosty pod rot fungus</name>
    <name type="synonym">Monilia roreri</name>
    <dbReference type="NCBI Taxonomy" id="221103"/>
    <lineage>
        <taxon>Eukaryota</taxon>
        <taxon>Fungi</taxon>
        <taxon>Dikarya</taxon>
        <taxon>Basidiomycota</taxon>
        <taxon>Agaricomycotina</taxon>
        <taxon>Agaricomycetes</taxon>
        <taxon>Agaricomycetidae</taxon>
        <taxon>Agaricales</taxon>
        <taxon>Marasmiineae</taxon>
        <taxon>Marasmiaceae</taxon>
        <taxon>Moniliophthora</taxon>
    </lineage>
</organism>
<dbReference type="Proteomes" id="UP000054988">
    <property type="component" value="Unassembled WGS sequence"/>
</dbReference>
<feature type="region of interest" description="Disordered" evidence="1">
    <location>
        <begin position="18"/>
        <end position="39"/>
    </location>
</feature>
<name>A0A0W0FK38_MONRR</name>
<accession>A0A0W0FK38</accession>
<evidence type="ECO:0000256" key="1">
    <source>
        <dbReference type="SAM" id="MobiDB-lite"/>
    </source>
</evidence>
<gene>
    <name evidence="2" type="ORF">WG66_10732</name>
</gene>
<reference evidence="2 3" key="1">
    <citation type="submission" date="2015-12" db="EMBL/GenBank/DDBJ databases">
        <title>Draft genome sequence of Moniliophthora roreri, the causal agent of frosty pod rot of cacao.</title>
        <authorList>
            <person name="Aime M.C."/>
            <person name="Diaz-Valderrama J.R."/>
            <person name="Kijpornyongpan T."/>
            <person name="Phillips-Mora W."/>
        </authorList>
    </citation>
    <scope>NUCLEOTIDE SEQUENCE [LARGE SCALE GENOMIC DNA]</scope>
    <source>
        <strain evidence="2 3">MCA 2952</strain>
    </source>
</reference>